<name>A0ABQ5REC2_9ACTN</name>
<evidence type="ECO:0000259" key="1">
    <source>
        <dbReference type="PROSITE" id="PS51747"/>
    </source>
</evidence>
<organism evidence="2 3">
    <name type="scientific">Phytohabitans aurantiacus</name>
    <dbReference type="NCBI Taxonomy" id="3016789"/>
    <lineage>
        <taxon>Bacteria</taxon>
        <taxon>Bacillati</taxon>
        <taxon>Actinomycetota</taxon>
        <taxon>Actinomycetes</taxon>
        <taxon>Micromonosporales</taxon>
        <taxon>Micromonosporaceae</taxon>
    </lineage>
</organism>
<evidence type="ECO:0000313" key="2">
    <source>
        <dbReference type="EMBL" id="GLI03951.1"/>
    </source>
</evidence>
<dbReference type="Proteomes" id="UP001144280">
    <property type="component" value="Unassembled WGS sequence"/>
</dbReference>
<dbReference type="Gene3D" id="3.40.140.10">
    <property type="entry name" value="Cytidine Deaminase, domain 2"/>
    <property type="match status" value="1"/>
</dbReference>
<gene>
    <name evidence="2" type="ORF">Pa4123_92320</name>
</gene>
<sequence length="176" mass="17831">MTTNPDGYGRLAGAPIAALGGEAGALARTVEAAERHGAAGQLPFAALTARDGVVIGTGLNTALSDLDPSAHSEVVAIRDAARRLGSLDLAGAVVYSSCEPCAICRTVAAAAGVREIVYAARKELVPLPMDPTPRATAALIDAVTALLPGIARPGTTDLTDERLSAPFRSYLRSAAA</sequence>
<protein>
    <recommendedName>
        <fullName evidence="1">CMP/dCMP-type deaminase domain-containing protein</fullName>
    </recommendedName>
</protein>
<dbReference type="RefSeq" id="WP_281906490.1">
    <property type="nucleotide sequence ID" value="NZ_BSDI01000121.1"/>
</dbReference>
<reference evidence="2" key="1">
    <citation type="submission" date="2022-12" db="EMBL/GenBank/DDBJ databases">
        <title>New Phytohabitans aurantiacus sp. RD004123 nov., an actinomycete isolated from soil.</title>
        <authorList>
            <person name="Triningsih D.W."/>
            <person name="Harunari E."/>
            <person name="Igarashi Y."/>
        </authorList>
    </citation>
    <scope>NUCLEOTIDE SEQUENCE</scope>
    <source>
        <strain evidence="2">RD004123</strain>
    </source>
</reference>
<accession>A0ABQ5REC2</accession>
<dbReference type="PANTHER" id="PTHR11079:SF161">
    <property type="entry name" value="CMP_DCMP-TYPE DEAMINASE DOMAIN-CONTAINING PROTEIN"/>
    <property type="match status" value="1"/>
</dbReference>
<dbReference type="InterPro" id="IPR002125">
    <property type="entry name" value="CMP_dCMP_dom"/>
</dbReference>
<feature type="domain" description="CMP/dCMP-type deaminase" evidence="1">
    <location>
        <begin position="20"/>
        <end position="132"/>
    </location>
</feature>
<dbReference type="EMBL" id="BSDI01000121">
    <property type="protein sequence ID" value="GLI03951.1"/>
    <property type="molecule type" value="Genomic_DNA"/>
</dbReference>
<dbReference type="SUPFAM" id="SSF53927">
    <property type="entry name" value="Cytidine deaminase-like"/>
    <property type="match status" value="1"/>
</dbReference>
<dbReference type="CDD" id="cd01285">
    <property type="entry name" value="nucleoside_deaminase"/>
    <property type="match status" value="1"/>
</dbReference>
<evidence type="ECO:0000313" key="3">
    <source>
        <dbReference type="Proteomes" id="UP001144280"/>
    </source>
</evidence>
<dbReference type="PANTHER" id="PTHR11079">
    <property type="entry name" value="CYTOSINE DEAMINASE FAMILY MEMBER"/>
    <property type="match status" value="1"/>
</dbReference>
<dbReference type="InterPro" id="IPR016193">
    <property type="entry name" value="Cytidine_deaminase-like"/>
</dbReference>
<dbReference type="PROSITE" id="PS51747">
    <property type="entry name" value="CYT_DCMP_DEAMINASES_2"/>
    <property type="match status" value="1"/>
</dbReference>
<dbReference type="Pfam" id="PF00383">
    <property type="entry name" value="dCMP_cyt_deam_1"/>
    <property type="match status" value="1"/>
</dbReference>
<proteinExistence type="predicted"/>
<comment type="caution">
    <text evidence="2">The sequence shown here is derived from an EMBL/GenBank/DDBJ whole genome shotgun (WGS) entry which is preliminary data.</text>
</comment>
<keyword evidence="3" id="KW-1185">Reference proteome</keyword>